<organism evidence="2 3">
    <name type="scientific">Niastella populi</name>
    <dbReference type="NCBI Taxonomy" id="550983"/>
    <lineage>
        <taxon>Bacteria</taxon>
        <taxon>Pseudomonadati</taxon>
        <taxon>Bacteroidota</taxon>
        <taxon>Chitinophagia</taxon>
        <taxon>Chitinophagales</taxon>
        <taxon>Chitinophagaceae</taxon>
        <taxon>Niastella</taxon>
    </lineage>
</organism>
<name>A0A1V9FHS1_9BACT</name>
<protein>
    <recommendedName>
        <fullName evidence="4">DUF3857 domain-containing protein</fullName>
    </recommendedName>
</protein>
<reference evidence="3" key="1">
    <citation type="submission" date="2016-04" db="EMBL/GenBank/DDBJ databases">
        <authorList>
            <person name="Chen L."/>
            <person name="Zhuang W."/>
            <person name="Wang G."/>
        </authorList>
    </citation>
    <scope>NUCLEOTIDE SEQUENCE [LARGE SCALE GENOMIC DNA]</scope>
    <source>
        <strain evidence="3">208</strain>
    </source>
</reference>
<feature type="chain" id="PRO_5012551437" description="DUF3857 domain-containing protein" evidence="1">
    <location>
        <begin position="44"/>
        <end position="194"/>
    </location>
</feature>
<evidence type="ECO:0000313" key="3">
    <source>
        <dbReference type="Proteomes" id="UP000192276"/>
    </source>
</evidence>
<keyword evidence="1" id="KW-0732">Signal</keyword>
<evidence type="ECO:0008006" key="4">
    <source>
        <dbReference type="Google" id="ProtNLM"/>
    </source>
</evidence>
<dbReference type="AlphaFoldDB" id="A0A1V9FHS1"/>
<dbReference type="Proteomes" id="UP000192276">
    <property type="component" value="Unassembled WGS sequence"/>
</dbReference>
<sequence>MFVKIWRRPFVFRTAGISTLNMKNMLRTISLVFLLFIFQPAIQAQTDDDYWATWNQNYPETDIKELLAAERKYADSIEKHPEIAPYYFRTGKYRFIAEYTGETRKADTAVLGSVKRVHKMKGGDPAQIDNLVKSDVLFKVGAVKLWMPVQQRILEAMKQEAKKGDSLMLYCAFFNEHTSKKKLYTIFLISEFSR</sequence>
<accession>A0A1V9FHS1</accession>
<dbReference type="EMBL" id="LWBP01000190">
    <property type="protein sequence ID" value="OQP57913.1"/>
    <property type="molecule type" value="Genomic_DNA"/>
</dbReference>
<comment type="caution">
    <text evidence="2">The sequence shown here is derived from an EMBL/GenBank/DDBJ whole genome shotgun (WGS) entry which is preliminary data.</text>
</comment>
<gene>
    <name evidence="2" type="ORF">A4R26_23705</name>
</gene>
<feature type="signal peptide" evidence="1">
    <location>
        <begin position="1"/>
        <end position="43"/>
    </location>
</feature>
<keyword evidence="3" id="KW-1185">Reference proteome</keyword>
<proteinExistence type="predicted"/>
<evidence type="ECO:0000313" key="2">
    <source>
        <dbReference type="EMBL" id="OQP57913.1"/>
    </source>
</evidence>
<evidence type="ECO:0000256" key="1">
    <source>
        <dbReference type="SAM" id="SignalP"/>
    </source>
</evidence>